<dbReference type="InterPro" id="IPR012675">
    <property type="entry name" value="Beta-grasp_dom_sf"/>
</dbReference>
<dbReference type="GO" id="GO:0051536">
    <property type="term" value="F:iron-sulfur cluster binding"/>
    <property type="evidence" value="ECO:0007669"/>
    <property type="project" value="InterPro"/>
</dbReference>
<dbReference type="SUPFAM" id="SSF54292">
    <property type="entry name" value="2Fe-2S ferredoxin-like"/>
    <property type="match status" value="1"/>
</dbReference>
<accession>A0AA43KDP9</accession>
<dbReference type="InterPro" id="IPR001041">
    <property type="entry name" value="2Fe-2S_ferredoxin-type"/>
</dbReference>
<dbReference type="Proteomes" id="UP001159370">
    <property type="component" value="Unassembled WGS sequence"/>
</dbReference>
<dbReference type="InterPro" id="IPR036010">
    <property type="entry name" value="2Fe-2S_ferredoxin-like_sf"/>
</dbReference>
<evidence type="ECO:0000313" key="3">
    <source>
        <dbReference type="Proteomes" id="UP001159370"/>
    </source>
</evidence>
<protein>
    <submittedName>
        <fullName evidence="2">(2Fe-2S)-binding protein</fullName>
    </submittedName>
</protein>
<gene>
    <name evidence="2" type="ORF">NWP23_01980</name>
</gene>
<dbReference type="EMBL" id="JANQDL010000019">
    <property type="protein sequence ID" value="MDH6062580.1"/>
    <property type="molecule type" value="Genomic_DNA"/>
</dbReference>
<feature type="domain" description="2Fe-2S ferredoxin-type" evidence="1">
    <location>
        <begin position="1"/>
        <end position="99"/>
    </location>
</feature>
<evidence type="ECO:0000259" key="1">
    <source>
        <dbReference type="PROSITE" id="PS51085"/>
    </source>
</evidence>
<evidence type="ECO:0000313" key="2">
    <source>
        <dbReference type="EMBL" id="MDH6062580.1"/>
    </source>
</evidence>
<organism evidence="2 3">
    <name type="scientific">Umezakia ovalisporum FSS-62</name>
    <dbReference type="NCBI Taxonomy" id="2971776"/>
    <lineage>
        <taxon>Bacteria</taxon>
        <taxon>Bacillati</taxon>
        <taxon>Cyanobacteriota</taxon>
        <taxon>Cyanophyceae</taxon>
        <taxon>Nostocales</taxon>
        <taxon>Nodulariaceae</taxon>
        <taxon>Umezakia</taxon>
    </lineage>
</organism>
<reference evidence="2 3" key="1">
    <citation type="journal article" date="2023" name="J. Phycol.">
        <title>Chrysosporum ovalisporum is synonymous with the true-branching cyanobacterium Umezakia natans (Nostocales/Aphanizomenonaceae).</title>
        <authorList>
            <person name="McGregor G.B."/>
            <person name="Sendall B.C."/>
            <person name="Niiyama Y."/>
            <person name="Tuji A."/>
            <person name="Willis A."/>
        </authorList>
    </citation>
    <scope>NUCLEOTIDE SEQUENCE [LARGE SCALE GENOMIC DNA]</scope>
    <source>
        <strain evidence="2 3">FSS-62</strain>
    </source>
</reference>
<dbReference type="AlphaFoldDB" id="A0AA43KDP9"/>
<dbReference type="Gene3D" id="3.10.20.30">
    <property type="match status" value="1"/>
</dbReference>
<dbReference type="RefSeq" id="WP_280657015.1">
    <property type="nucleotide sequence ID" value="NZ_JANQDL010000019.1"/>
</dbReference>
<dbReference type="PROSITE" id="PS51085">
    <property type="entry name" value="2FE2S_FER_2"/>
    <property type="match status" value="1"/>
</dbReference>
<name>A0AA43KDP9_9CYAN</name>
<dbReference type="Pfam" id="PF00111">
    <property type="entry name" value="Fer2"/>
    <property type="match status" value="1"/>
</dbReference>
<dbReference type="CDD" id="cd00207">
    <property type="entry name" value="fer2"/>
    <property type="match status" value="1"/>
</dbReference>
<comment type="caution">
    <text evidence="2">The sequence shown here is derived from an EMBL/GenBank/DDBJ whole genome shotgun (WGS) entry which is preliminary data.</text>
</comment>
<proteinExistence type="predicted"/>
<sequence>MPKVKAQGQTIECDVGANLRGVLLQNGIDLYNGGAKLINCRGIGSCGTCAVKVEGEVSAANWRDKARRSLPPHSPTTELRLACQTEVLGDVRVTKYDGFWGQGSQIFWTPEG</sequence>